<evidence type="ECO:0000256" key="3">
    <source>
        <dbReference type="ARBA" id="ARBA00022490"/>
    </source>
</evidence>
<dbReference type="GO" id="GO:0000166">
    <property type="term" value="F:nucleotide binding"/>
    <property type="evidence" value="ECO:0007669"/>
    <property type="project" value="UniProtKB-KW"/>
</dbReference>
<evidence type="ECO:0000313" key="12">
    <source>
        <dbReference type="EMBL" id="CAD9563264.1"/>
    </source>
</evidence>
<feature type="region of interest" description="Disordered" evidence="10">
    <location>
        <begin position="1"/>
        <end position="114"/>
    </location>
</feature>
<evidence type="ECO:0000256" key="1">
    <source>
        <dbReference type="ARBA" id="ARBA00001946"/>
    </source>
</evidence>
<dbReference type="PANTHER" id="PTHR46018">
    <property type="entry name" value="ZINC PHOSPHODIESTERASE ELAC PROTEIN 1"/>
    <property type="match status" value="1"/>
</dbReference>
<dbReference type="Pfam" id="PF00753">
    <property type="entry name" value="Lactamase_B"/>
    <property type="match status" value="1"/>
</dbReference>
<feature type="compositionally biased region" description="Polar residues" evidence="10">
    <location>
        <begin position="17"/>
        <end position="37"/>
    </location>
</feature>
<evidence type="ECO:0000256" key="8">
    <source>
        <dbReference type="ARBA" id="ARBA00022842"/>
    </source>
</evidence>
<feature type="domain" description="Metallo-beta-lactamase" evidence="11">
    <location>
        <begin position="523"/>
        <end position="707"/>
    </location>
</feature>
<dbReference type="GO" id="GO:0005829">
    <property type="term" value="C:cytosol"/>
    <property type="evidence" value="ECO:0007669"/>
    <property type="project" value="UniProtKB-ARBA"/>
</dbReference>
<keyword evidence="4" id="KW-0479">Metal-binding</keyword>
<keyword evidence="6" id="KW-0547">Nucleotide-binding</keyword>
<name>A0A7S2NVQ1_9STRA</name>
<protein>
    <recommendedName>
        <fullName evidence="11">Metallo-beta-lactamase domain-containing protein</fullName>
    </recommendedName>
</protein>
<feature type="compositionally biased region" description="Acidic residues" evidence="10">
    <location>
        <begin position="360"/>
        <end position="377"/>
    </location>
</feature>
<dbReference type="FunFam" id="3.60.15.10:FF:000029">
    <property type="entry name" value="Cyclic nucleotide-binding domain protein"/>
    <property type="match status" value="1"/>
</dbReference>
<evidence type="ECO:0000256" key="6">
    <source>
        <dbReference type="ARBA" id="ARBA00022741"/>
    </source>
</evidence>
<feature type="compositionally biased region" description="Low complexity" evidence="10">
    <location>
        <begin position="38"/>
        <end position="51"/>
    </location>
</feature>
<comment type="subcellular location">
    <subcellularLocation>
        <location evidence="2">Cytoplasm</location>
    </subcellularLocation>
</comment>
<feature type="compositionally biased region" description="Basic and acidic residues" evidence="10">
    <location>
        <begin position="93"/>
        <end position="110"/>
    </location>
</feature>
<sequence>MGFLKNPFRKKKAKQFANATPRTPTKAVSQPQSSTKHSNGPRNSNSNSNINDRVSPAKRVKTKADEPARQLCAAPEESSVRKSAVSFSTSTKTETKTTDDKARSSAEGKGNRLSLLSSENEDTMMSYRRHSRAIETAIAYESIPFLDETQLPRGGVSVETEAVGRVQFGIPPETIKDSMNLGLGVPVVYIVPVDRFCRDMGPALGVNLAEFEFPAYFNFFVQRRRCTLVVDSEEAENSIRRVFDETLLGPTQFRNDNPIPYEEEDFAPDFPRDRIPDFAAELKHFRTWQDGNELVIETLLNFVHFTKSSCSDSAENGVCETTEDADAAVSSVVSFEEKYGRVKPIDTDQLEKVLDGNNQDGDDDYDDDNGPDDDDAVDADKEDWTFSLDNFNGRVATVYPTGASEEAIAKNQVKRVEIFTLPGGTGYVVHDVDEEGFIVGRARLSSHVQVPESMHVDGFGNLVAEEEDSSQPTRNKNPKGALIAKKNSVARVSEVESIPPSFYPPSFGVTVLGNSHGFDKNGSTSGYVLWVNGRGIMIDPPPYSNASLEKDGIRAGTIVGIILTHCHADHDAGAFQKVLKDRPVVVITTPTIYKSFIRKYAALSGLSASVLMHSHRHRPAIIGKPLKFQGATFYFTYSLHTIPCVGFRVEWRGRSMVFTGDHFNSPDGIKSLTEKGILSEERALDMTNMPLQDTDLLLHEAGAPPIHTPLAVLQALPDRVKEHLYVVHTSKLPEDCGLRIAPTGTSGTIRLDQLEEFDVESGMIGDEVNRMSDITMPGDMDDVDDEALRRSSGGGEQASPGHRKHMQSLFFREQSLARINSSNSPFDGGGASSHRFSINQKSLNSIHEDDIYEQGGDDDIAEKRRQGANAGSVSLVMLRPTSSSDAWFNLNLLSSVPFFTSLSYSYAMEVLETARVDAFCVNDVVVPAEKRRDILCVFWEGVCMEKTRLTRNERFSKKKQPISGNKSTDKQKAPHAVWFAGDWTGPRALQPDLALSGESETSSTRDVVAVSGTGVKVITIEFSVLHTILLNGSDLYRKYNERLRQQALKDKKTPKGSSAKLSRSERAMLHFNLVDLLEHNSTLRKLRAVQKRHMESIVDGPFMFEPDQILWKAGEQVDKVFIIVFGTAKYGKSQCQENICEGEGEELHGDDIQIQNAHISLRESKESTKSDGRLAESEVVGNLMQINAMQAKQDFERSEADIHELETKALRNLKESQRRKDMQSVSIGRDHVNDLHRSMLKNRRSSTKQRFTNKVFNRLYDRDDLTSDFVFSRGNFLGDVSRIVGDLAKTNNSVAVGGTDTHQSTLIAGNEGCVAVSISKENLKTYLDNNPGLLLCLLGTEVVV</sequence>
<evidence type="ECO:0000256" key="7">
    <source>
        <dbReference type="ARBA" id="ARBA00022801"/>
    </source>
</evidence>
<keyword evidence="7" id="KW-0378">Hydrolase</keyword>
<comment type="similarity">
    <text evidence="9">Belongs to the metallo-beta-lactamase superfamily. cNMP phosphodiesterase family.</text>
</comment>
<dbReference type="PANTHER" id="PTHR46018:SF2">
    <property type="entry name" value="ZINC PHOSPHODIESTERASE ELAC PROTEIN 1"/>
    <property type="match status" value="1"/>
</dbReference>
<organism evidence="12">
    <name type="scientific">Leptocylindrus danicus</name>
    <dbReference type="NCBI Taxonomy" id="163516"/>
    <lineage>
        <taxon>Eukaryota</taxon>
        <taxon>Sar</taxon>
        <taxon>Stramenopiles</taxon>
        <taxon>Ochrophyta</taxon>
        <taxon>Bacillariophyta</taxon>
        <taxon>Coscinodiscophyceae</taxon>
        <taxon>Chaetocerotophycidae</taxon>
        <taxon>Leptocylindrales</taxon>
        <taxon>Leptocylindraceae</taxon>
        <taxon>Leptocylindrus</taxon>
    </lineage>
</organism>
<comment type="cofactor">
    <cofactor evidence="1">
        <name>Mg(2+)</name>
        <dbReference type="ChEBI" id="CHEBI:18420"/>
    </cofactor>
</comment>
<dbReference type="InterPro" id="IPR001279">
    <property type="entry name" value="Metallo-B-lactamas"/>
</dbReference>
<gene>
    <name evidence="12" type="ORF">LDAN0321_LOCUS3910</name>
</gene>
<feature type="region of interest" description="Disordered" evidence="10">
    <location>
        <begin position="771"/>
        <end position="804"/>
    </location>
</feature>
<proteinExistence type="inferred from homology"/>
<dbReference type="InterPro" id="IPR036866">
    <property type="entry name" value="RibonucZ/Hydroxyglut_hydro"/>
</dbReference>
<evidence type="ECO:0000256" key="5">
    <source>
        <dbReference type="ARBA" id="ARBA00022737"/>
    </source>
</evidence>
<reference evidence="12" key="1">
    <citation type="submission" date="2021-01" db="EMBL/GenBank/DDBJ databases">
        <authorList>
            <person name="Corre E."/>
            <person name="Pelletier E."/>
            <person name="Niang G."/>
            <person name="Scheremetjew M."/>
            <person name="Finn R."/>
            <person name="Kale V."/>
            <person name="Holt S."/>
            <person name="Cochrane G."/>
            <person name="Meng A."/>
            <person name="Brown T."/>
            <person name="Cohen L."/>
        </authorList>
    </citation>
    <scope>NUCLEOTIDE SEQUENCE</scope>
    <source>
        <strain evidence="12">B650</strain>
    </source>
</reference>
<dbReference type="SMART" id="SM00849">
    <property type="entry name" value="Lactamase_B"/>
    <property type="match status" value="1"/>
</dbReference>
<keyword evidence="3" id="KW-0963">Cytoplasm</keyword>
<dbReference type="SUPFAM" id="SSF56281">
    <property type="entry name" value="Metallo-hydrolase/oxidoreductase"/>
    <property type="match status" value="1"/>
</dbReference>
<dbReference type="GO" id="GO:0042781">
    <property type="term" value="F:3'-tRNA processing endoribonuclease activity"/>
    <property type="evidence" value="ECO:0007669"/>
    <property type="project" value="TreeGrafter"/>
</dbReference>
<dbReference type="GO" id="GO:0046872">
    <property type="term" value="F:metal ion binding"/>
    <property type="evidence" value="ECO:0007669"/>
    <property type="project" value="UniProtKB-KW"/>
</dbReference>
<evidence type="ECO:0000256" key="9">
    <source>
        <dbReference type="ARBA" id="ARBA00061002"/>
    </source>
</evidence>
<dbReference type="GO" id="GO:0005634">
    <property type="term" value="C:nucleus"/>
    <property type="evidence" value="ECO:0007669"/>
    <property type="project" value="TreeGrafter"/>
</dbReference>
<evidence type="ECO:0000256" key="10">
    <source>
        <dbReference type="SAM" id="MobiDB-lite"/>
    </source>
</evidence>
<keyword evidence="5" id="KW-0677">Repeat</keyword>
<dbReference type="Gene3D" id="3.60.15.10">
    <property type="entry name" value="Ribonuclease Z/Hydroxyacylglutathione hydrolase-like"/>
    <property type="match status" value="1"/>
</dbReference>
<keyword evidence="8" id="KW-0460">Magnesium</keyword>
<evidence type="ECO:0000256" key="4">
    <source>
        <dbReference type="ARBA" id="ARBA00022723"/>
    </source>
</evidence>
<evidence type="ECO:0000259" key="11">
    <source>
        <dbReference type="SMART" id="SM00849"/>
    </source>
</evidence>
<feature type="region of interest" description="Disordered" evidence="10">
    <location>
        <begin position="346"/>
        <end position="379"/>
    </location>
</feature>
<accession>A0A7S2NVQ1</accession>
<dbReference type="EMBL" id="HBGY01006356">
    <property type="protein sequence ID" value="CAD9563264.1"/>
    <property type="molecule type" value="Transcribed_RNA"/>
</dbReference>
<evidence type="ECO:0000256" key="2">
    <source>
        <dbReference type="ARBA" id="ARBA00004496"/>
    </source>
</evidence>